<reference evidence="2" key="1">
    <citation type="submission" date="2020-02" db="EMBL/GenBank/DDBJ databases">
        <authorList>
            <person name="Meier V. D."/>
        </authorList>
    </citation>
    <scope>NUCLEOTIDE SEQUENCE</scope>
    <source>
        <strain evidence="2">AVDCRST_MAG25</strain>
    </source>
</reference>
<evidence type="ECO:0000313" key="2">
    <source>
        <dbReference type="EMBL" id="CAA9462823.1"/>
    </source>
</evidence>
<proteinExistence type="predicted"/>
<organism evidence="2">
    <name type="scientific">uncultured Rubrobacteraceae bacterium</name>
    <dbReference type="NCBI Taxonomy" id="349277"/>
    <lineage>
        <taxon>Bacteria</taxon>
        <taxon>Bacillati</taxon>
        <taxon>Actinomycetota</taxon>
        <taxon>Rubrobacteria</taxon>
        <taxon>Rubrobacterales</taxon>
        <taxon>Rubrobacteraceae</taxon>
        <taxon>environmental samples</taxon>
    </lineage>
</organism>
<dbReference type="AlphaFoldDB" id="A0A6J4R9I8"/>
<name>A0A6J4R9I8_9ACTN</name>
<accession>A0A6J4R9I8</accession>
<sequence>GAEDYRSGHMVGRAGDRGAGCLRDRGGPRRSRARDAGQPPPRRRFWSRPGASAEELPPAGGRGILCQGPL</sequence>
<evidence type="ECO:0000256" key="1">
    <source>
        <dbReference type="SAM" id="MobiDB-lite"/>
    </source>
</evidence>
<gene>
    <name evidence="2" type="ORF">AVDCRST_MAG25-1119</name>
</gene>
<dbReference type="EMBL" id="CADCVI010000067">
    <property type="protein sequence ID" value="CAA9462823.1"/>
    <property type="molecule type" value="Genomic_DNA"/>
</dbReference>
<feature type="non-terminal residue" evidence="2">
    <location>
        <position position="1"/>
    </location>
</feature>
<feature type="region of interest" description="Disordered" evidence="1">
    <location>
        <begin position="1"/>
        <end position="70"/>
    </location>
</feature>
<protein>
    <submittedName>
        <fullName evidence="2">Uncharacterized protein</fullName>
    </submittedName>
</protein>
<feature type="non-terminal residue" evidence="2">
    <location>
        <position position="70"/>
    </location>
</feature>